<dbReference type="InterPro" id="IPR016084">
    <property type="entry name" value="Haem_Oase-like_multi-hlx"/>
</dbReference>
<dbReference type="Pfam" id="PF03070">
    <property type="entry name" value="TENA_THI-4"/>
    <property type="match status" value="1"/>
</dbReference>
<dbReference type="SUPFAM" id="SSF48613">
    <property type="entry name" value="Heme oxygenase-like"/>
    <property type="match status" value="1"/>
</dbReference>
<evidence type="ECO:0000313" key="2">
    <source>
        <dbReference type="EMBL" id="KAK3678431.1"/>
    </source>
</evidence>
<evidence type="ECO:0000313" key="3">
    <source>
        <dbReference type="Proteomes" id="UP001274830"/>
    </source>
</evidence>
<proteinExistence type="predicted"/>
<dbReference type="PANTHER" id="PTHR41813">
    <property type="entry name" value="REGULATOR PAB1642, PUTATIVE (AFU_ORTHOLOGUE AFUA_3G11955)-RELATED"/>
    <property type="match status" value="1"/>
</dbReference>
<feature type="domain" description="Thiaminase-2/PQQC" evidence="1">
    <location>
        <begin position="15"/>
        <end position="232"/>
    </location>
</feature>
<dbReference type="GO" id="GO:0006772">
    <property type="term" value="P:thiamine metabolic process"/>
    <property type="evidence" value="ECO:0007669"/>
    <property type="project" value="UniProtKB-ARBA"/>
</dbReference>
<comment type="caution">
    <text evidence="2">The sequence shown here is derived from an EMBL/GenBank/DDBJ whole genome shotgun (WGS) entry which is preliminary data.</text>
</comment>
<dbReference type="Proteomes" id="UP001274830">
    <property type="component" value="Unassembled WGS sequence"/>
</dbReference>
<dbReference type="AlphaFoldDB" id="A0AAE0WUG8"/>
<dbReference type="InterPro" id="IPR053261">
    <property type="entry name" value="Polyketide-peptide_reg"/>
</dbReference>
<dbReference type="InterPro" id="IPR004305">
    <property type="entry name" value="Thiaminase-2/PQQC"/>
</dbReference>
<evidence type="ECO:0000259" key="1">
    <source>
        <dbReference type="Pfam" id="PF03070"/>
    </source>
</evidence>
<dbReference type="PANTHER" id="PTHR41813:SF2">
    <property type="entry name" value="REGULATOR PAB1642, PUTATIVE (AFU_ORTHOLOGUE AFUA_3G11955)-RELATED"/>
    <property type="match status" value="1"/>
</dbReference>
<keyword evidence="3" id="KW-1185">Reference proteome</keyword>
<reference evidence="2" key="1">
    <citation type="submission" date="2023-07" db="EMBL/GenBank/DDBJ databases">
        <title>Black Yeasts Isolated from many extreme environments.</title>
        <authorList>
            <person name="Coleine C."/>
            <person name="Stajich J.E."/>
            <person name="Selbmann L."/>
        </authorList>
    </citation>
    <scope>NUCLEOTIDE SEQUENCE</scope>
    <source>
        <strain evidence="2">CCFEE 5485</strain>
    </source>
</reference>
<dbReference type="EMBL" id="JAUTXT010000004">
    <property type="protein sequence ID" value="KAK3678431.1"/>
    <property type="molecule type" value="Genomic_DNA"/>
</dbReference>
<name>A0AAE0WUG8_9PEZI</name>
<organism evidence="2 3">
    <name type="scientific">Recurvomyces mirabilis</name>
    <dbReference type="NCBI Taxonomy" id="574656"/>
    <lineage>
        <taxon>Eukaryota</taxon>
        <taxon>Fungi</taxon>
        <taxon>Dikarya</taxon>
        <taxon>Ascomycota</taxon>
        <taxon>Pezizomycotina</taxon>
        <taxon>Dothideomycetes</taxon>
        <taxon>Dothideomycetidae</taxon>
        <taxon>Mycosphaerellales</taxon>
        <taxon>Teratosphaeriaceae</taxon>
        <taxon>Recurvomyces</taxon>
    </lineage>
</organism>
<dbReference type="CDD" id="cd19357">
    <property type="entry name" value="TenA_E_At3g16990-like"/>
    <property type="match status" value="1"/>
</dbReference>
<dbReference type="Gene3D" id="1.20.910.10">
    <property type="entry name" value="Heme oxygenase-like"/>
    <property type="match status" value="1"/>
</dbReference>
<accession>A0AAE0WUG8</accession>
<sequence length="257" mass="29269">MPPSLTSHLIHLDPLALKLATQHPFLEAAATKSLPVDQLKAWLAQDRLYALSYTNFIGSLIAKTPIPTTSDRETTLEWRAADLLIDCLNNIRTEIKLFEETASSEGWLEEISDVHPNVHTRAYQDLFAGAAAPQKPLIVGLAVLWATEECYLRAWSYAKSKIDLSLSSKEKDVMQRTFVPNWSSPEFQALVRRIGGLLNKFGSERAEEDSWEWQECEHAFRQVLKVEKEFWPDVKAVKFHPDAKTHSKDDRKVVNEI</sequence>
<gene>
    <name evidence="2" type="ORF">LTR78_001728</name>
</gene>
<protein>
    <recommendedName>
        <fullName evidence="1">Thiaminase-2/PQQC domain-containing protein</fullName>
    </recommendedName>
</protein>